<dbReference type="InterPro" id="IPR004014">
    <property type="entry name" value="ATPase_P-typ_cation-transptr_N"/>
</dbReference>
<dbReference type="SMART" id="SM00831">
    <property type="entry name" value="Cation_ATPase_N"/>
    <property type="match status" value="1"/>
</dbReference>
<dbReference type="InterPro" id="IPR023214">
    <property type="entry name" value="HAD_sf"/>
</dbReference>
<accession>A0A2H0RBC7</accession>
<dbReference type="InterPro" id="IPR023299">
    <property type="entry name" value="ATPase_P-typ_cyto_dom_N"/>
</dbReference>
<feature type="transmembrane region" description="Helical" evidence="18">
    <location>
        <begin position="57"/>
        <end position="79"/>
    </location>
</feature>
<dbReference type="SFLD" id="SFLDG00002">
    <property type="entry name" value="C1.7:_P-type_atpase_like"/>
    <property type="match status" value="1"/>
</dbReference>
<evidence type="ECO:0000256" key="3">
    <source>
        <dbReference type="ARBA" id="ARBA00008746"/>
    </source>
</evidence>
<evidence type="ECO:0000256" key="17">
    <source>
        <dbReference type="ARBA" id="ARBA00047295"/>
    </source>
</evidence>
<keyword evidence="15 18" id="KW-0472">Membrane</keyword>
<evidence type="ECO:0000313" key="20">
    <source>
        <dbReference type="EMBL" id="PIR43842.1"/>
    </source>
</evidence>
<dbReference type="InterPro" id="IPR036412">
    <property type="entry name" value="HAD-like_sf"/>
</dbReference>
<comment type="caution">
    <text evidence="20">The sequence shown here is derived from an EMBL/GenBank/DDBJ whole genome shotgun (WGS) entry which is preliminary data.</text>
</comment>
<dbReference type="SUPFAM" id="SSF81653">
    <property type="entry name" value="Calcium ATPase, transduction domain A"/>
    <property type="match status" value="1"/>
</dbReference>
<evidence type="ECO:0000313" key="21">
    <source>
        <dbReference type="Proteomes" id="UP000230214"/>
    </source>
</evidence>
<evidence type="ECO:0000256" key="6">
    <source>
        <dbReference type="ARBA" id="ARBA00022475"/>
    </source>
</evidence>
<evidence type="ECO:0000256" key="14">
    <source>
        <dbReference type="ARBA" id="ARBA00022989"/>
    </source>
</evidence>
<dbReference type="InterPro" id="IPR006415">
    <property type="entry name" value="P-type_ATPase_IIIB"/>
</dbReference>
<dbReference type="Gene3D" id="2.70.150.10">
    <property type="entry name" value="Calcium-transporting ATPase, cytoplasmic transduction domain A"/>
    <property type="match status" value="1"/>
</dbReference>
<dbReference type="GO" id="GO:0015444">
    <property type="term" value="F:P-type magnesium transporter activity"/>
    <property type="evidence" value="ECO:0007669"/>
    <property type="project" value="UniProtKB-EC"/>
</dbReference>
<dbReference type="InterPro" id="IPR008250">
    <property type="entry name" value="ATPase_P-typ_transduc_dom_A_sf"/>
</dbReference>
<evidence type="ECO:0000256" key="16">
    <source>
        <dbReference type="ARBA" id="ARBA00029806"/>
    </source>
</evidence>
<sequence>MKSFDISTFAKYDEREILENIRTSPKGLSLGEAKKRIQEYGHNSIETRSKTNVVFEYLINFTNPLILVLLLVSIISFILEDYVNAIIVLSMVFLSVTLNFIQEYKANKSAEKLKDSVALTSTVIRDNKEQTIKSINIVPGDIIVLNAGDLIPADSRVIEHKDFFINQASLTGEAYPVQKSGEIHKGEVKEVTVLQNIVFAGTNVITGQAKAVVINTGKNTIFGNIAKNLSQKNIDNDFTIGIKHFSNFILKIIIIFVIFIFFVNTFIKNDLLESLTFAIAVAVGMTPEFLPMVMTVTMSKGAVIMAKKGVIVKKLTAIPSFGSMDILCTDKTGTITQDKIELVKYINILGNHSQKVLQMAYINSSLQTGINNPLDEAVKNYRKINIKGIKKIDEIPFDFERKRMSIVIQEKSKYLMITKGSPEDLIKQCKHIEIEGKIKKINKQNLKTFINEYKKLSNEGFRVLAVAVKSLEAKKEAYEKLDEDNLVFLGFTAFLDPVKNKVKETIDALEKIGVEIKVITGDNELVTKKACKDAGIQIKGTILGHEIDKISDKKLGELAENITIFARFSPTQKNRIINALRLQKHVVGYMGDGINDALSIKTADVGISVSNAVDVAKESADFILTHKNLAELKDGVIEGRKIFGNTMKYIMMGLSSNFGNMFSILGAVLFLPFLPMLPIQILLNNFLYDLSQITIPSDNVDVEYLNSPKKWNISSIKKFMVVFGPLSSIFDFITFYILYVSFKNVPSAFQTGWFIESLATQVLVIYIIRTKKIPFIQSTPSKLLIMSTLLIVGIGWIIPYTQINNIFSLYPLPLNIIIPLGFIVIGYLCLVERVKRIFYKRVLI</sequence>
<keyword evidence="7" id="KW-0997">Cell inner membrane</keyword>
<evidence type="ECO:0000256" key="10">
    <source>
        <dbReference type="ARBA" id="ARBA00022741"/>
    </source>
</evidence>
<keyword evidence="11" id="KW-0067">ATP-binding</keyword>
<dbReference type="EC" id="7.2.2.14" evidence="4"/>
<dbReference type="NCBIfam" id="TIGR01494">
    <property type="entry name" value="ATPase_P-type"/>
    <property type="match status" value="2"/>
</dbReference>
<protein>
    <recommendedName>
        <fullName evidence="5">Magnesium-transporting ATPase, P-type 1</fullName>
        <ecNumber evidence="4">7.2.2.14</ecNumber>
    </recommendedName>
    <alternativeName>
        <fullName evidence="16">Mg(2+) transport ATPase, P-type 1</fullName>
    </alternativeName>
</protein>
<organism evidence="20 21">
    <name type="scientific">candidate division WWE3 bacterium CG10_big_fil_rev_8_21_14_0_10_32_10</name>
    <dbReference type="NCBI Taxonomy" id="1975090"/>
    <lineage>
        <taxon>Bacteria</taxon>
        <taxon>Katanobacteria</taxon>
    </lineage>
</organism>
<feature type="transmembrane region" description="Helical" evidence="18">
    <location>
        <begin position="748"/>
        <end position="768"/>
    </location>
</feature>
<dbReference type="GO" id="GO:0005886">
    <property type="term" value="C:plasma membrane"/>
    <property type="evidence" value="ECO:0007669"/>
    <property type="project" value="UniProtKB-SubCell"/>
</dbReference>
<dbReference type="InterPro" id="IPR006068">
    <property type="entry name" value="ATPase_P-typ_cation-transptr_C"/>
</dbReference>
<keyword evidence="14 18" id="KW-1133">Transmembrane helix</keyword>
<dbReference type="SFLD" id="SFLDS00003">
    <property type="entry name" value="Haloacid_Dehalogenase"/>
    <property type="match status" value="1"/>
</dbReference>
<dbReference type="Gene3D" id="3.40.1110.10">
    <property type="entry name" value="Calcium-transporting ATPase, cytoplasmic domain N"/>
    <property type="match status" value="1"/>
</dbReference>
<keyword evidence="9 18" id="KW-0812">Transmembrane</keyword>
<evidence type="ECO:0000256" key="1">
    <source>
        <dbReference type="ARBA" id="ARBA00003954"/>
    </source>
</evidence>
<dbReference type="InterPro" id="IPR018303">
    <property type="entry name" value="ATPase_P-typ_P_site"/>
</dbReference>
<feature type="transmembrane region" description="Helical" evidence="18">
    <location>
        <begin position="248"/>
        <end position="267"/>
    </location>
</feature>
<feature type="transmembrane region" description="Helical" evidence="18">
    <location>
        <begin position="719"/>
        <end position="742"/>
    </location>
</feature>
<feature type="transmembrane region" description="Helical" evidence="18">
    <location>
        <begin position="780"/>
        <end position="798"/>
    </location>
</feature>
<dbReference type="Gene3D" id="3.40.50.1000">
    <property type="entry name" value="HAD superfamily/HAD-like"/>
    <property type="match status" value="1"/>
</dbReference>
<dbReference type="SUPFAM" id="SSF81665">
    <property type="entry name" value="Calcium ATPase, transmembrane domain M"/>
    <property type="match status" value="1"/>
</dbReference>
<evidence type="ECO:0000259" key="19">
    <source>
        <dbReference type="SMART" id="SM00831"/>
    </source>
</evidence>
<comment type="catalytic activity">
    <reaction evidence="17">
        <text>Mg(2+)(out) + ATP + H2O = Mg(2+)(in) + ADP + phosphate + H(+)</text>
        <dbReference type="Rhea" id="RHEA:10260"/>
        <dbReference type="ChEBI" id="CHEBI:15377"/>
        <dbReference type="ChEBI" id="CHEBI:15378"/>
        <dbReference type="ChEBI" id="CHEBI:18420"/>
        <dbReference type="ChEBI" id="CHEBI:30616"/>
        <dbReference type="ChEBI" id="CHEBI:43474"/>
        <dbReference type="ChEBI" id="CHEBI:456216"/>
        <dbReference type="EC" id="7.2.2.14"/>
    </reaction>
</comment>
<dbReference type="Gene3D" id="1.20.1110.10">
    <property type="entry name" value="Calcium-transporting ATPase, transmembrane domain"/>
    <property type="match status" value="1"/>
</dbReference>
<evidence type="ECO:0000256" key="4">
    <source>
        <dbReference type="ARBA" id="ARBA00012786"/>
    </source>
</evidence>
<name>A0A2H0RBC7_UNCKA</name>
<evidence type="ECO:0000256" key="8">
    <source>
        <dbReference type="ARBA" id="ARBA00022553"/>
    </source>
</evidence>
<dbReference type="Pfam" id="PF13246">
    <property type="entry name" value="Cation_ATPase"/>
    <property type="match status" value="1"/>
</dbReference>
<evidence type="ECO:0000256" key="5">
    <source>
        <dbReference type="ARBA" id="ARBA00013555"/>
    </source>
</evidence>
<evidence type="ECO:0000256" key="9">
    <source>
        <dbReference type="ARBA" id="ARBA00022692"/>
    </source>
</evidence>
<keyword evidence="6" id="KW-1003">Cell membrane</keyword>
<dbReference type="GO" id="GO:0005524">
    <property type="term" value="F:ATP binding"/>
    <property type="evidence" value="ECO:0007669"/>
    <property type="project" value="UniProtKB-KW"/>
</dbReference>
<dbReference type="InterPro" id="IPR044492">
    <property type="entry name" value="P_typ_ATPase_HD_dom"/>
</dbReference>
<comment type="subcellular location">
    <subcellularLocation>
        <location evidence="2">Cell inner membrane</location>
        <topology evidence="2">Multi-pass membrane protein</topology>
    </subcellularLocation>
</comment>
<dbReference type="EMBL" id="PCXU01000008">
    <property type="protein sequence ID" value="PIR43842.1"/>
    <property type="molecule type" value="Genomic_DNA"/>
</dbReference>
<keyword evidence="13" id="KW-1278">Translocase</keyword>
<feature type="transmembrane region" description="Helical" evidence="18">
    <location>
        <begin position="85"/>
        <end position="101"/>
    </location>
</feature>
<dbReference type="Pfam" id="PF00122">
    <property type="entry name" value="E1-E2_ATPase"/>
    <property type="match status" value="1"/>
</dbReference>
<dbReference type="AlphaFoldDB" id="A0A2H0RBC7"/>
<evidence type="ECO:0000256" key="2">
    <source>
        <dbReference type="ARBA" id="ARBA00004429"/>
    </source>
</evidence>
<feature type="domain" description="Cation-transporting P-type ATPase N-terminal" evidence="19">
    <location>
        <begin position="8"/>
        <end position="81"/>
    </location>
</feature>
<comment type="function">
    <text evidence="1">Mediates magnesium influx to the cytosol.</text>
</comment>
<dbReference type="NCBIfam" id="TIGR01524">
    <property type="entry name" value="ATPase-IIIB_Mg"/>
    <property type="match status" value="1"/>
</dbReference>
<feature type="transmembrane region" description="Helical" evidence="18">
    <location>
        <begin position="810"/>
        <end position="831"/>
    </location>
</feature>
<evidence type="ECO:0000256" key="11">
    <source>
        <dbReference type="ARBA" id="ARBA00022840"/>
    </source>
</evidence>
<keyword evidence="12" id="KW-0460">Magnesium</keyword>
<keyword evidence="8" id="KW-0597">Phosphoprotein</keyword>
<dbReference type="Pfam" id="PF00690">
    <property type="entry name" value="Cation_ATPase_N"/>
    <property type="match status" value="1"/>
</dbReference>
<evidence type="ECO:0000256" key="13">
    <source>
        <dbReference type="ARBA" id="ARBA00022967"/>
    </source>
</evidence>
<dbReference type="GO" id="GO:0016887">
    <property type="term" value="F:ATP hydrolysis activity"/>
    <property type="evidence" value="ECO:0007669"/>
    <property type="project" value="InterPro"/>
</dbReference>
<dbReference type="PRINTS" id="PR01836">
    <property type="entry name" value="MGATPASE"/>
</dbReference>
<comment type="similarity">
    <text evidence="3">Belongs to the cation transport ATPase (P-type) (TC 3.A.3) family. Type IIIB subfamily.</text>
</comment>
<feature type="transmembrane region" description="Helical" evidence="18">
    <location>
        <begin position="661"/>
        <end position="683"/>
    </location>
</feature>
<dbReference type="Pfam" id="PF00689">
    <property type="entry name" value="Cation_ATPase_C"/>
    <property type="match status" value="1"/>
</dbReference>
<dbReference type="InterPro" id="IPR059000">
    <property type="entry name" value="ATPase_P-type_domA"/>
</dbReference>
<dbReference type="InterPro" id="IPR001757">
    <property type="entry name" value="P_typ_ATPase"/>
</dbReference>
<keyword evidence="10" id="KW-0547">Nucleotide-binding</keyword>
<gene>
    <name evidence="20" type="primary">mgtA</name>
    <name evidence="20" type="ORF">COV24_00580</name>
</gene>
<dbReference type="SFLD" id="SFLDF00027">
    <property type="entry name" value="p-type_atpase"/>
    <property type="match status" value="1"/>
</dbReference>
<evidence type="ECO:0000256" key="18">
    <source>
        <dbReference type="SAM" id="Phobius"/>
    </source>
</evidence>
<reference evidence="20 21" key="1">
    <citation type="submission" date="2017-09" db="EMBL/GenBank/DDBJ databases">
        <title>Depth-based differentiation of microbial function through sediment-hosted aquifers and enrichment of novel symbionts in the deep terrestrial subsurface.</title>
        <authorList>
            <person name="Probst A.J."/>
            <person name="Ladd B."/>
            <person name="Jarett J.K."/>
            <person name="Geller-Mcgrath D.E."/>
            <person name="Sieber C.M."/>
            <person name="Emerson J.B."/>
            <person name="Anantharaman K."/>
            <person name="Thomas B.C."/>
            <person name="Malmstrom R."/>
            <person name="Stieglmeier M."/>
            <person name="Klingl A."/>
            <person name="Woyke T."/>
            <person name="Ryan C.M."/>
            <person name="Banfield J.F."/>
        </authorList>
    </citation>
    <scope>NUCLEOTIDE SEQUENCE [LARGE SCALE GENOMIC DNA]</scope>
    <source>
        <strain evidence="20">CG10_big_fil_rev_8_21_14_0_10_32_10</strain>
    </source>
</reference>
<evidence type="ECO:0000256" key="15">
    <source>
        <dbReference type="ARBA" id="ARBA00023136"/>
    </source>
</evidence>
<dbReference type="PROSITE" id="PS00154">
    <property type="entry name" value="ATPASE_E1_E2"/>
    <property type="match status" value="1"/>
</dbReference>
<evidence type="ECO:0000256" key="7">
    <source>
        <dbReference type="ARBA" id="ARBA00022519"/>
    </source>
</evidence>
<dbReference type="Proteomes" id="UP000230214">
    <property type="component" value="Unassembled WGS sequence"/>
</dbReference>
<dbReference type="InterPro" id="IPR023298">
    <property type="entry name" value="ATPase_P-typ_TM_dom_sf"/>
</dbReference>
<evidence type="ECO:0000256" key="12">
    <source>
        <dbReference type="ARBA" id="ARBA00022842"/>
    </source>
</evidence>
<proteinExistence type="inferred from homology"/>
<dbReference type="SUPFAM" id="SSF56784">
    <property type="entry name" value="HAD-like"/>
    <property type="match status" value="1"/>
</dbReference>
<dbReference type="PANTHER" id="PTHR42861">
    <property type="entry name" value="CALCIUM-TRANSPORTING ATPASE"/>
    <property type="match status" value="1"/>
</dbReference>